<comment type="subcellular location">
    <subcellularLocation>
        <location evidence="1">Cell inner membrane</location>
        <topology evidence="1">Single-pass membrane protein</topology>
    </subcellularLocation>
</comment>
<evidence type="ECO:0000256" key="10">
    <source>
        <dbReference type="ARBA" id="ARBA00030775"/>
    </source>
</evidence>
<sequence length="175" mass="19621">MRYRMNGLTLLELLIVLAIAGLLFGLGTPRFSAWVDEHRQSAASNRLVGAIQYARQESLRSQLPVSLCPSRDGRHCLKDTDAWQYGWIIYRHQKHHGSNELLEADQILQVMNAAPEGLRANRQRFTLRTDGRRSTNGTFLVCPPGAQTATRAVVVNVTGRPRATRDPQRMPSADC</sequence>
<evidence type="ECO:0000259" key="11">
    <source>
        <dbReference type="Pfam" id="PF12019"/>
    </source>
</evidence>
<evidence type="ECO:0000313" key="13">
    <source>
        <dbReference type="Proteomes" id="UP001523550"/>
    </source>
</evidence>
<comment type="similarity">
    <text evidence="9">Belongs to the GSP H family.</text>
</comment>
<keyword evidence="4" id="KW-0488">Methylation</keyword>
<evidence type="ECO:0000256" key="8">
    <source>
        <dbReference type="ARBA" id="ARBA00023136"/>
    </source>
</evidence>
<dbReference type="EMBL" id="JALJYF010000001">
    <property type="protein sequence ID" value="MCP1726224.1"/>
    <property type="molecule type" value="Genomic_DNA"/>
</dbReference>
<reference evidence="12 13" key="1">
    <citation type="submission" date="2022-03" db="EMBL/GenBank/DDBJ databases">
        <title>Genomic Encyclopedia of Type Strains, Phase III (KMG-III): the genomes of soil and plant-associated and newly described type strains.</title>
        <authorList>
            <person name="Whitman W."/>
        </authorList>
    </citation>
    <scope>NUCLEOTIDE SEQUENCE [LARGE SCALE GENOMIC DNA]</scope>
    <source>
        <strain evidence="12 13">BSker1</strain>
    </source>
</reference>
<keyword evidence="7" id="KW-1133">Transmembrane helix</keyword>
<evidence type="ECO:0000256" key="7">
    <source>
        <dbReference type="ARBA" id="ARBA00022989"/>
    </source>
</evidence>
<keyword evidence="13" id="KW-1185">Reference proteome</keyword>
<accession>A0ABT1G4K4</accession>
<dbReference type="Pfam" id="PF07963">
    <property type="entry name" value="N_methyl"/>
    <property type="match status" value="1"/>
</dbReference>
<evidence type="ECO:0000256" key="6">
    <source>
        <dbReference type="ARBA" id="ARBA00022692"/>
    </source>
</evidence>
<keyword evidence="8" id="KW-0472">Membrane</keyword>
<gene>
    <name evidence="12" type="ORF">J2T60_000189</name>
</gene>
<dbReference type="NCBIfam" id="TIGR02532">
    <property type="entry name" value="IV_pilin_GFxxxE"/>
    <property type="match status" value="1"/>
</dbReference>
<evidence type="ECO:0000256" key="2">
    <source>
        <dbReference type="ARBA" id="ARBA00021549"/>
    </source>
</evidence>
<dbReference type="RefSeq" id="WP_253444137.1">
    <property type="nucleotide sequence ID" value="NZ_JALJYF010000001.1"/>
</dbReference>
<dbReference type="Pfam" id="PF12019">
    <property type="entry name" value="GspH"/>
    <property type="match status" value="1"/>
</dbReference>
<protein>
    <recommendedName>
        <fullName evidence="2">Type II secretion system protein H</fullName>
    </recommendedName>
    <alternativeName>
        <fullName evidence="10">General secretion pathway protein H</fullName>
    </alternativeName>
</protein>
<comment type="caution">
    <text evidence="12">The sequence shown here is derived from an EMBL/GenBank/DDBJ whole genome shotgun (WGS) entry which is preliminary data.</text>
</comment>
<feature type="domain" description="General secretion pathway GspH" evidence="11">
    <location>
        <begin position="43"/>
        <end position="159"/>
    </location>
</feature>
<dbReference type="InterPro" id="IPR012902">
    <property type="entry name" value="N_methyl_site"/>
</dbReference>
<dbReference type="SUPFAM" id="SSF54523">
    <property type="entry name" value="Pili subunits"/>
    <property type="match status" value="1"/>
</dbReference>
<dbReference type="InterPro" id="IPR045584">
    <property type="entry name" value="Pilin-like"/>
</dbReference>
<organism evidence="12 13">
    <name type="scientific">Natronospira proteinivora</name>
    <dbReference type="NCBI Taxonomy" id="1807133"/>
    <lineage>
        <taxon>Bacteria</taxon>
        <taxon>Pseudomonadati</taxon>
        <taxon>Pseudomonadota</taxon>
        <taxon>Gammaproteobacteria</taxon>
        <taxon>Natronospirales</taxon>
        <taxon>Natronospiraceae</taxon>
        <taxon>Natronospira</taxon>
    </lineage>
</organism>
<keyword evidence="3" id="KW-1003">Cell membrane</keyword>
<dbReference type="Gene3D" id="3.55.40.10">
    <property type="entry name" value="minor pseudopilin epsh domain"/>
    <property type="match status" value="1"/>
</dbReference>
<evidence type="ECO:0000256" key="4">
    <source>
        <dbReference type="ARBA" id="ARBA00022481"/>
    </source>
</evidence>
<evidence type="ECO:0000313" key="12">
    <source>
        <dbReference type="EMBL" id="MCP1726224.1"/>
    </source>
</evidence>
<evidence type="ECO:0000256" key="1">
    <source>
        <dbReference type="ARBA" id="ARBA00004377"/>
    </source>
</evidence>
<evidence type="ECO:0000256" key="5">
    <source>
        <dbReference type="ARBA" id="ARBA00022519"/>
    </source>
</evidence>
<evidence type="ECO:0000256" key="9">
    <source>
        <dbReference type="ARBA" id="ARBA00025772"/>
    </source>
</evidence>
<keyword evidence="6" id="KW-0812">Transmembrane</keyword>
<dbReference type="Proteomes" id="UP001523550">
    <property type="component" value="Unassembled WGS sequence"/>
</dbReference>
<proteinExistence type="inferred from homology"/>
<name>A0ABT1G4K4_9GAMM</name>
<evidence type="ECO:0000256" key="3">
    <source>
        <dbReference type="ARBA" id="ARBA00022475"/>
    </source>
</evidence>
<dbReference type="InterPro" id="IPR022346">
    <property type="entry name" value="T2SS_GspH"/>
</dbReference>
<keyword evidence="5" id="KW-0997">Cell inner membrane</keyword>